<dbReference type="VEuPathDB" id="PlasmoDB:PfHB3_110010000"/>
<dbReference type="GO" id="GO:0003676">
    <property type="term" value="F:nucleic acid binding"/>
    <property type="evidence" value="ECO:0007669"/>
    <property type="project" value="InterPro"/>
</dbReference>
<dbReference type="OMA" id="DTKNVDH"/>
<dbReference type="PROSITE" id="PS51194">
    <property type="entry name" value="HELICASE_CTER"/>
    <property type="match status" value="1"/>
</dbReference>
<reference evidence="8" key="2">
    <citation type="submission" date="2006-03" db="EMBL/GenBank/DDBJ databases">
        <title>The genome sequence of the Plasmodium falciparum HB3.</title>
        <authorList>
            <consortium name="The Broad Institute Genome Sequencing Platform"/>
            <person name="Birren B."/>
            <person name="Lander E."/>
            <person name="Galagan J."/>
            <person name="Nusbaum C."/>
            <person name="Devon K."/>
            <person name="Henn M."/>
            <person name="Jaffe D."/>
            <person name="Butler J."/>
            <person name="Alvarez P."/>
            <person name="Gnerre S."/>
            <person name="Grabherr M."/>
            <person name="Kleber M."/>
            <person name="Mauceli E."/>
            <person name="Brockman W."/>
            <person name="MacCallum I.A."/>
            <person name="Rounsley S."/>
            <person name="Young S."/>
            <person name="LaButti K."/>
            <person name="Pushparaj V."/>
            <person name="DeCaprio D."/>
            <person name="Crawford M."/>
            <person name="Koehrsen M."/>
            <person name="Engels R."/>
            <person name="Montgomery P."/>
            <person name="Pearson M."/>
            <person name="Howarth C."/>
            <person name="Larson L."/>
            <person name="Luoma S."/>
            <person name="White J."/>
            <person name="Kodira C."/>
            <person name="Zeng Q."/>
            <person name="Oleary S."/>
            <person name="Yandava C."/>
            <person name="Alvarado L."/>
            <person name="Wirth D."/>
            <person name="Volkman S."/>
            <person name="Hartl D."/>
        </authorList>
    </citation>
    <scope>NUCLEOTIDE SEQUENCE [LARGE SCALE GENOMIC DNA]</scope>
</reference>
<dbReference type="SMART" id="SM00487">
    <property type="entry name" value="DEXDc"/>
    <property type="match status" value="1"/>
</dbReference>
<feature type="region of interest" description="Disordered" evidence="5">
    <location>
        <begin position="492"/>
        <end position="511"/>
    </location>
</feature>
<name>A0A0L7KAP6_PLAFX</name>
<feature type="region of interest" description="Disordered" evidence="5">
    <location>
        <begin position="1191"/>
        <end position="1251"/>
    </location>
</feature>
<organism evidence="7 8">
    <name type="scientific">Plasmodium falciparum (isolate HB3)</name>
    <dbReference type="NCBI Taxonomy" id="137071"/>
    <lineage>
        <taxon>Eukaryota</taxon>
        <taxon>Sar</taxon>
        <taxon>Alveolata</taxon>
        <taxon>Apicomplexa</taxon>
        <taxon>Aconoidasida</taxon>
        <taxon>Haemosporida</taxon>
        <taxon>Plasmodiidae</taxon>
        <taxon>Plasmodium</taxon>
        <taxon>Plasmodium (Laverania)</taxon>
    </lineage>
</organism>
<dbReference type="CDD" id="cd18787">
    <property type="entry name" value="SF2_C_DEAD"/>
    <property type="match status" value="1"/>
</dbReference>
<protein>
    <recommendedName>
        <fullName evidence="6">Helicase C-terminal domain-containing protein</fullName>
    </recommendedName>
</protein>
<feature type="compositionally biased region" description="Low complexity" evidence="5">
    <location>
        <begin position="1228"/>
        <end position="1244"/>
    </location>
</feature>
<evidence type="ECO:0000256" key="5">
    <source>
        <dbReference type="SAM" id="MobiDB-lite"/>
    </source>
</evidence>
<proteinExistence type="predicted"/>
<keyword evidence="3" id="KW-0347">Helicase</keyword>
<dbReference type="GO" id="GO:0005829">
    <property type="term" value="C:cytosol"/>
    <property type="evidence" value="ECO:0007669"/>
    <property type="project" value="TreeGrafter"/>
</dbReference>
<feature type="domain" description="Helicase C-terminal" evidence="6">
    <location>
        <begin position="938"/>
        <end position="1084"/>
    </location>
</feature>
<dbReference type="EMBL" id="CH671950">
    <property type="protein sequence ID" value="KOB60004.1"/>
    <property type="molecule type" value="Genomic_DNA"/>
</dbReference>
<evidence type="ECO:0000256" key="3">
    <source>
        <dbReference type="ARBA" id="ARBA00022806"/>
    </source>
</evidence>
<dbReference type="KEGG" id="pfh:PFHG_01768"/>
<evidence type="ECO:0000313" key="7">
    <source>
        <dbReference type="EMBL" id="KOB60004.1"/>
    </source>
</evidence>
<keyword evidence="4" id="KW-0067">ATP-binding</keyword>
<dbReference type="SMART" id="SM00490">
    <property type="entry name" value="HELICc"/>
    <property type="match status" value="1"/>
</dbReference>
<keyword evidence="2" id="KW-0378">Hydrolase</keyword>
<dbReference type="SUPFAM" id="SSF52540">
    <property type="entry name" value="P-loop containing nucleoside triphosphate hydrolases"/>
    <property type="match status" value="2"/>
</dbReference>
<dbReference type="InterPro" id="IPR011545">
    <property type="entry name" value="DEAD/DEAH_box_helicase_dom"/>
</dbReference>
<evidence type="ECO:0000256" key="1">
    <source>
        <dbReference type="ARBA" id="ARBA00022741"/>
    </source>
</evidence>
<dbReference type="Pfam" id="PF00271">
    <property type="entry name" value="Helicase_C"/>
    <property type="match status" value="1"/>
</dbReference>
<dbReference type="Proteomes" id="UP000054289">
    <property type="component" value="Unassembled WGS sequence"/>
</dbReference>
<accession>A0A0L7KAP6</accession>
<evidence type="ECO:0000313" key="8">
    <source>
        <dbReference type="Proteomes" id="UP000054289"/>
    </source>
</evidence>
<sequence length="1333" mass="158123">MRNKYFLLHSYNCYFNNNIKPLFLLQQAKCLRTKKKKNWESPERAGIFSQEEKKKKNHLASQQYEEYSFDMNNKDLYNNNNNNNISYNHKNYYNNFITDKEMNKKFNHTNNDREDYNIENNNNLKHKYEEIKKKLYKKYNYHEIGSDPQNINKYEDNYENINELNIHKMLLLGLQNIHINELNKMQINSFLTIQQGKDIIINYPDGSGKTIAYLLPILNNLYFLHDYLEQIILDSYNEKENVTSNKNVIQKNYKFNNNFNLNNELNDYLLKYSHYKNNVFFEDNTLDISNKMKTKKFDLLPSSFNETNKTKYIQGTGGRKSKSTGKNKLNHLNDTSLSMDNNTNELIINNISIMNKLIEIIKINNIKLSNLNSDYTNEEELKKLDNIIKYNITNRNNNICANINDQNKCAKDRYNEESIYRYLTLNPLQINKTVVILTINKDNISQIINLIKKLDILKRINIQTLNDVPYNDYSNNIDHMIDTQIDDVKNNMHNSHTQTHKRDNKYKSASNKFHDDNIDKDYYVNNNIKEENYDLENLQVSKVTHIDNPVLCNDEIMWTYADILITTPDIFLNSYKNNNKISNNIIPSIIIFDEIDMLFQNNAYRNTMMNIFQIIKKRPEIYNPHIDISSHNIDNINESIDNALIYKKRNVNGYEEYMSQDISTNNINNINNINNNIHNIHNNIHDNSNNNTCYDNYSKYTRNRTNDKSDVQLNNNITNACNNVNTFYKSKNYNNRGKDKKEDTGLPLIQLIYVSSTLPSVGPTTAGSMLTERFNNIVEIVSKDNYKIPNNIQTQWIELNKEKMINLYLYEDREVEHNLKDDEERKEKHENENNYVDLKDVSLSNKINKFEKSSFEHRLDILIYILKKYHERTIMYEMKRYNNDKCDDNNKCDDNDKCDDNNKCDDNDKCDDNNKCDDNDKCDEKTASIKYFNKKKFKLIQKYPIHKTIIFVNSIKDCIKIYNFLKKHNWPVFSFHKNLSLNSRIQNLHSFSCTQTGILITTDLISRGINIKNVDHIINFHFPLDVITYIHRLGKINRLHNNIMENYNNKNISTSTLDRKKKKKKDEEKNKVHEKKIYLVTNLISTSNMPLADSIRNFDYSNTSLLSLFSRKKSFKMKNKRKMNENTSSRYINMETLKEIELEINDKKLTSLFDVDDERDKIQNTSLPDEGNKNNSYVKAPFTVFTLEDTDDEDENMSEYINDKNDDDNTSNREHEKFNMMGKKGKNKNNNDTTNNRNNNNNNNIFISSTNTYPTNNSFHFNETEKENIQRNYNIPKNSNLNIPSWDDVQFDHKKYIIERFKQKECYLMNQVKRGKLILNNFESNNDEDELLF</sequence>
<dbReference type="InterPro" id="IPR001650">
    <property type="entry name" value="Helicase_C-like"/>
</dbReference>
<dbReference type="GO" id="GO:0003724">
    <property type="term" value="F:RNA helicase activity"/>
    <property type="evidence" value="ECO:0007669"/>
    <property type="project" value="TreeGrafter"/>
</dbReference>
<dbReference type="GO" id="GO:0016787">
    <property type="term" value="F:hydrolase activity"/>
    <property type="evidence" value="ECO:0007669"/>
    <property type="project" value="UniProtKB-KW"/>
</dbReference>
<dbReference type="InterPro" id="IPR050079">
    <property type="entry name" value="DEAD_box_RNA_helicase"/>
</dbReference>
<dbReference type="PANTHER" id="PTHR47959">
    <property type="entry name" value="ATP-DEPENDENT RNA HELICASE RHLE-RELATED"/>
    <property type="match status" value="1"/>
</dbReference>
<keyword evidence="1" id="KW-0547">Nucleotide-binding</keyword>
<gene>
    <name evidence="7" type="ORF">PFHG_01768</name>
</gene>
<evidence type="ECO:0000256" key="4">
    <source>
        <dbReference type="ARBA" id="ARBA00022840"/>
    </source>
</evidence>
<dbReference type="InterPro" id="IPR027417">
    <property type="entry name" value="P-loop_NTPase"/>
</dbReference>
<dbReference type="Pfam" id="PF00270">
    <property type="entry name" value="DEAD"/>
    <property type="match status" value="1"/>
</dbReference>
<evidence type="ECO:0000256" key="2">
    <source>
        <dbReference type="ARBA" id="ARBA00022801"/>
    </source>
</evidence>
<reference evidence="7 8" key="1">
    <citation type="submission" date="2006-03" db="EMBL/GenBank/DDBJ databases">
        <title>Annotation of Plasmodium falciparum HB3.</title>
        <authorList>
            <consortium name="The Broad Institute Genome Sequencing Platform"/>
            <person name="Volkman S.K."/>
            <person name="Neafsey D.E."/>
            <person name="Dash A.P."/>
            <person name="Chitnis C.E."/>
            <person name="Hartl D.L."/>
            <person name="Young S.K."/>
            <person name="Zeng Q."/>
            <person name="Koehrsen M."/>
            <person name="Alvarado L."/>
            <person name="Berlin A."/>
            <person name="Borenstein D."/>
            <person name="Chapman S.B."/>
            <person name="Chen Z."/>
            <person name="Engels R."/>
            <person name="Freedman E."/>
            <person name="Gellesch M."/>
            <person name="Goldberg J."/>
            <person name="Griggs A."/>
            <person name="Gujja S."/>
            <person name="Heilman E.R."/>
            <person name="Heiman D.I."/>
            <person name="Howarth C."/>
            <person name="Jen D."/>
            <person name="Larson L."/>
            <person name="Mehta T."/>
            <person name="Neiman D."/>
            <person name="Park D."/>
            <person name="Pearson M."/>
            <person name="Roberts A."/>
            <person name="Saif S."/>
            <person name="Shea T."/>
            <person name="Shenoy N."/>
            <person name="Sisk P."/>
            <person name="Stolte C."/>
            <person name="Sykes S."/>
            <person name="Walk T."/>
            <person name="White J."/>
            <person name="Yandava C."/>
            <person name="Haas B."/>
            <person name="Henn M.R."/>
            <person name="Nusbaum C."/>
            <person name="Birren B."/>
        </authorList>
    </citation>
    <scope>NUCLEOTIDE SEQUENCE [LARGE SCALE GENOMIC DNA]</scope>
    <source>
        <strain evidence="7">HB3</strain>
    </source>
</reference>
<dbReference type="OrthoDB" id="432247at2759"/>
<dbReference type="GO" id="GO:0005524">
    <property type="term" value="F:ATP binding"/>
    <property type="evidence" value="ECO:0007669"/>
    <property type="project" value="UniProtKB-KW"/>
</dbReference>
<dbReference type="Gene3D" id="3.40.50.300">
    <property type="entry name" value="P-loop containing nucleotide triphosphate hydrolases"/>
    <property type="match status" value="3"/>
</dbReference>
<dbReference type="InterPro" id="IPR014001">
    <property type="entry name" value="Helicase_ATP-bd"/>
</dbReference>
<evidence type="ECO:0000259" key="6">
    <source>
        <dbReference type="PROSITE" id="PS51194"/>
    </source>
</evidence>
<dbReference type="PANTHER" id="PTHR47959:SF1">
    <property type="entry name" value="ATP-DEPENDENT RNA HELICASE DBPA"/>
    <property type="match status" value="1"/>
</dbReference>